<dbReference type="Proteomes" id="UP001206595">
    <property type="component" value="Unassembled WGS sequence"/>
</dbReference>
<dbReference type="AlphaFoldDB" id="A0AAD5E2P5"/>
<dbReference type="RefSeq" id="XP_051441087.1">
    <property type="nucleotide sequence ID" value="XM_051593153.1"/>
</dbReference>
<dbReference type="SMART" id="SM00913">
    <property type="entry name" value="IBN_N"/>
    <property type="match status" value="1"/>
</dbReference>
<dbReference type="InterPro" id="IPR011989">
    <property type="entry name" value="ARM-like"/>
</dbReference>
<comment type="subcellular location">
    <subcellularLocation>
        <location evidence="1">Nucleus</location>
    </subcellularLocation>
</comment>
<name>A0AAD5E2P5_UMBRA</name>
<organism evidence="6 7">
    <name type="scientific">Umbelopsis ramanniana AG</name>
    <dbReference type="NCBI Taxonomy" id="1314678"/>
    <lineage>
        <taxon>Eukaryota</taxon>
        <taxon>Fungi</taxon>
        <taxon>Fungi incertae sedis</taxon>
        <taxon>Mucoromycota</taxon>
        <taxon>Mucoromycotina</taxon>
        <taxon>Umbelopsidomycetes</taxon>
        <taxon>Umbelopsidales</taxon>
        <taxon>Umbelopsidaceae</taxon>
        <taxon>Umbelopsis</taxon>
    </lineage>
</organism>
<reference evidence="6" key="1">
    <citation type="submission" date="2021-06" db="EMBL/GenBank/DDBJ databases">
        <authorList>
            <consortium name="DOE Joint Genome Institute"/>
            <person name="Mondo S.J."/>
            <person name="Amses K.R."/>
            <person name="Simmons D.R."/>
            <person name="Longcore J.E."/>
            <person name="Seto K."/>
            <person name="Alves G.H."/>
            <person name="Bonds A.E."/>
            <person name="Quandt C.A."/>
            <person name="Davis W.J."/>
            <person name="Chang Y."/>
            <person name="Letcher P.M."/>
            <person name="Powell M.J."/>
            <person name="Kuo A."/>
            <person name="Labutti K."/>
            <person name="Pangilinan J."/>
            <person name="Andreopoulos W."/>
            <person name="Tritt A."/>
            <person name="Riley R."/>
            <person name="Hundley H."/>
            <person name="Johnson J."/>
            <person name="Lipzen A."/>
            <person name="Barry K."/>
            <person name="Berbee M.L."/>
            <person name="Buchler N.E."/>
            <person name="Grigoriev I.V."/>
            <person name="Spatafora J.W."/>
            <person name="Stajich J.E."/>
            <person name="James T.Y."/>
        </authorList>
    </citation>
    <scope>NUCLEOTIDE SEQUENCE</scope>
    <source>
        <strain evidence="6">AG</strain>
    </source>
</reference>
<keyword evidence="4" id="KW-0539">Nucleus</keyword>
<dbReference type="PROSITE" id="PS50166">
    <property type="entry name" value="IMPORTIN_B_NT"/>
    <property type="match status" value="1"/>
</dbReference>
<sequence length="1005" mass="114789">MTEARGQLLGVLDNAASQQPDKVKSAQQQLKQWETSPDFYATLQDIFYDKSLPINLRFVAGLYLKNGIDAYWRKTAKNAIRPEERAQIRSRLLTSLNEENKQLAVANAVLISKIARFDYPQDWPDLLHNLLHVIQTTASAPDASSELLRARSLHVLNLVIKALCSKTLAPARRQFQQIAPDLFRSIASIYVSIADLTISKVAAQPSIVNIDDEHTRILSDLDVTATCLKCLRRLLIHGFTDLHQSQEAREFVSITYKHIQQYFEMRTVLMTLNFDEHSPIRKLVESHITKLGKLFNELQKTHPVSFILLPSAIEIIQFYWQHIVLEGERAISFYGAGRAVDPPLFERFLVQGLLLLKRVVKGASYSVDAANSEEENANAMQAKSLIDSRLLTPAFVNSCAEVLVTKYMQLRPEDLDLWESDPEGWVNGEEADHWEFELKPCAEKVFMDLLTSYRVQLSPILINLVDTVAVVNDHNSLLFKDAIYCSVGLGANELFDSFDFNNFLVNRLVPEVSNKEPSFRILRRRIAWIIGHWIGVKIDKQYRTYVYQIMLQLLAPEEDMVVRLVAANNLRNCVDDWDFETDDFIPYIEPSIQLLTALLKDVEEFDSRMRILSCLNIVIDRVESRITPYAQQIVELLPPLWAASEEDHLFKSTILVTLTKLMGSLKEQSSHLYDYVLPLIEHSVDRTQEAHIYLLEDGLDLWWVTVQSATECTPRLLQMFPIAIEYLEYGTETLRKVLKIIESYSILAPDLVLSQYALPLFTSLNSLIGDLKPEATNTIIHLLDTILLASPIHLYAEALINSNLLWRMLNIIMENKEYAFILTQYLSIFARVAIFDLSIFLKFIEIAGQQFNPPQPGLLGAFVDNWMDKFDNISHPRQRKLACMAITNLIATTNPVVLERLHGIMVIWSDVLSEVKESGGGDALVYWEDNNNDIDTAEIEGTPETRRRKELLQRDPIHTTNLLTFIQTKLKESEYMNGGTEVFNKTYLSKVDAALLDQMSTLLMH</sequence>
<dbReference type="GO" id="GO:0031267">
    <property type="term" value="F:small GTPase binding"/>
    <property type="evidence" value="ECO:0007669"/>
    <property type="project" value="InterPro"/>
</dbReference>
<dbReference type="SUPFAM" id="SSF48371">
    <property type="entry name" value="ARM repeat"/>
    <property type="match status" value="1"/>
</dbReference>
<comment type="caution">
    <text evidence="6">The sequence shown here is derived from an EMBL/GenBank/DDBJ whole genome shotgun (WGS) entry which is preliminary data.</text>
</comment>
<dbReference type="PANTHER" id="PTHR10997:SF7">
    <property type="entry name" value="IMPORTIN-11"/>
    <property type="match status" value="1"/>
</dbReference>
<evidence type="ECO:0000256" key="2">
    <source>
        <dbReference type="ARBA" id="ARBA00007991"/>
    </source>
</evidence>
<dbReference type="GO" id="GO:0005829">
    <property type="term" value="C:cytosol"/>
    <property type="evidence" value="ECO:0007669"/>
    <property type="project" value="TreeGrafter"/>
</dbReference>
<dbReference type="InterPro" id="IPR001494">
    <property type="entry name" value="Importin-beta_N"/>
</dbReference>
<dbReference type="EMBL" id="MU620962">
    <property type="protein sequence ID" value="KAI8576083.1"/>
    <property type="molecule type" value="Genomic_DNA"/>
</dbReference>
<evidence type="ECO:0000313" key="6">
    <source>
        <dbReference type="EMBL" id="KAI8576083.1"/>
    </source>
</evidence>
<dbReference type="GO" id="GO:0006606">
    <property type="term" value="P:protein import into nucleus"/>
    <property type="evidence" value="ECO:0007669"/>
    <property type="project" value="TreeGrafter"/>
</dbReference>
<keyword evidence="7" id="KW-1185">Reference proteome</keyword>
<protein>
    <recommendedName>
        <fullName evidence="5">Importin N-terminal domain-containing protein</fullName>
    </recommendedName>
</protein>
<accession>A0AAD5E2P5</accession>
<proteinExistence type="inferred from homology"/>
<keyword evidence="3" id="KW-0813">Transport</keyword>
<comment type="similarity">
    <text evidence="2">Belongs to the importin beta family.</text>
</comment>
<dbReference type="GO" id="GO:0005635">
    <property type="term" value="C:nuclear envelope"/>
    <property type="evidence" value="ECO:0007669"/>
    <property type="project" value="TreeGrafter"/>
</dbReference>
<dbReference type="PANTHER" id="PTHR10997">
    <property type="entry name" value="IMPORTIN-7, 8, 11"/>
    <property type="match status" value="1"/>
</dbReference>
<evidence type="ECO:0000259" key="5">
    <source>
        <dbReference type="PROSITE" id="PS50166"/>
    </source>
</evidence>
<feature type="domain" description="Importin N-terminal" evidence="5">
    <location>
        <begin position="26"/>
        <end position="98"/>
    </location>
</feature>
<gene>
    <name evidence="6" type="ORF">K450DRAFT_275021</name>
</gene>
<dbReference type="GeneID" id="75918495"/>
<dbReference type="Pfam" id="PF25758">
    <property type="entry name" value="TPR_IPO11"/>
    <property type="match status" value="1"/>
</dbReference>
<evidence type="ECO:0000313" key="7">
    <source>
        <dbReference type="Proteomes" id="UP001206595"/>
    </source>
</evidence>
<evidence type="ECO:0000256" key="4">
    <source>
        <dbReference type="ARBA" id="ARBA00023242"/>
    </source>
</evidence>
<dbReference type="Gene3D" id="1.25.10.10">
    <property type="entry name" value="Leucine-rich Repeat Variant"/>
    <property type="match status" value="1"/>
</dbReference>
<dbReference type="InterPro" id="IPR058669">
    <property type="entry name" value="TPR_IPO7/11-like"/>
</dbReference>
<evidence type="ECO:0000256" key="3">
    <source>
        <dbReference type="ARBA" id="ARBA00022448"/>
    </source>
</evidence>
<reference evidence="6" key="2">
    <citation type="journal article" date="2022" name="Proc. Natl. Acad. Sci. U.S.A.">
        <title>Diploid-dominant life cycles characterize the early evolution of Fungi.</title>
        <authorList>
            <person name="Amses K.R."/>
            <person name="Simmons D.R."/>
            <person name="Longcore J.E."/>
            <person name="Mondo S.J."/>
            <person name="Seto K."/>
            <person name="Jeronimo G.H."/>
            <person name="Bonds A.E."/>
            <person name="Quandt C.A."/>
            <person name="Davis W.J."/>
            <person name="Chang Y."/>
            <person name="Federici B.A."/>
            <person name="Kuo A."/>
            <person name="LaButti K."/>
            <person name="Pangilinan J."/>
            <person name="Andreopoulos W."/>
            <person name="Tritt A."/>
            <person name="Riley R."/>
            <person name="Hundley H."/>
            <person name="Johnson J."/>
            <person name="Lipzen A."/>
            <person name="Barry K."/>
            <person name="Lang B.F."/>
            <person name="Cuomo C.A."/>
            <person name="Buchler N.E."/>
            <person name="Grigoriev I.V."/>
            <person name="Spatafora J.W."/>
            <person name="Stajich J.E."/>
            <person name="James T.Y."/>
        </authorList>
    </citation>
    <scope>NUCLEOTIDE SEQUENCE</scope>
    <source>
        <strain evidence="6">AG</strain>
    </source>
</reference>
<dbReference type="InterPro" id="IPR016024">
    <property type="entry name" value="ARM-type_fold"/>
</dbReference>
<dbReference type="Pfam" id="PF03810">
    <property type="entry name" value="IBN_N"/>
    <property type="match status" value="1"/>
</dbReference>
<evidence type="ECO:0000256" key="1">
    <source>
        <dbReference type="ARBA" id="ARBA00004123"/>
    </source>
</evidence>